<evidence type="ECO:0000256" key="1">
    <source>
        <dbReference type="SAM" id="Phobius"/>
    </source>
</evidence>
<dbReference type="AlphaFoldDB" id="A0A5N6GQQ3"/>
<name>A0A5N6GQQ3_ASPFL</name>
<dbReference type="EMBL" id="ML734623">
    <property type="protein sequence ID" value="KAB8244686.1"/>
    <property type="molecule type" value="Genomic_DNA"/>
</dbReference>
<organism evidence="2">
    <name type="scientific">Aspergillus flavus</name>
    <dbReference type="NCBI Taxonomy" id="5059"/>
    <lineage>
        <taxon>Eukaryota</taxon>
        <taxon>Fungi</taxon>
        <taxon>Dikarya</taxon>
        <taxon>Ascomycota</taxon>
        <taxon>Pezizomycotina</taxon>
        <taxon>Eurotiomycetes</taxon>
        <taxon>Eurotiomycetidae</taxon>
        <taxon>Eurotiales</taxon>
        <taxon>Aspergillaceae</taxon>
        <taxon>Aspergillus</taxon>
        <taxon>Aspergillus subgen. Circumdati</taxon>
    </lineage>
</organism>
<dbReference type="Proteomes" id="UP000325434">
    <property type="component" value="Unassembled WGS sequence"/>
</dbReference>
<gene>
    <name evidence="2" type="ORF">BDV35DRAFT_283932</name>
</gene>
<sequence>MQLQLIGESLNFNDIRYTRVMTVCSVLLFISVLYCVSNKCTYIFATNQTFLPTNLLPLSQGNNVPRYGTLHFSPYNMLLSILFFLSLSLTLY</sequence>
<reference evidence="2" key="1">
    <citation type="submission" date="2019-04" db="EMBL/GenBank/DDBJ databases">
        <title>Friends and foes A comparative genomics study of 23 Aspergillus species from section Flavi.</title>
        <authorList>
            <consortium name="DOE Joint Genome Institute"/>
            <person name="Kjaerbolling I."/>
            <person name="Vesth T."/>
            <person name="Frisvad J.C."/>
            <person name="Nybo J.L."/>
            <person name="Theobald S."/>
            <person name="Kildgaard S."/>
            <person name="Isbrandt T."/>
            <person name="Kuo A."/>
            <person name="Sato A."/>
            <person name="Lyhne E.K."/>
            <person name="Kogle M.E."/>
            <person name="Wiebenga A."/>
            <person name="Kun R.S."/>
            <person name="Lubbers R.J."/>
            <person name="Makela M.R."/>
            <person name="Barry K."/>
            <person name="Chovatia M."/>
            <person name="Clum A."/>
            <person name="Daum C."/>
            <person name="Haridas S."/>
            <person name="He G."/>
            <person name="LaButti K."/>
            <person name="Lipzen A."/>
            <person name="Mondo S."/>
            <person name="Riley R."/>
            <person name="Salamov A."/>
            <person name="Simmons B.A."/>
            <person name="Magnuson J.K."/>
            <person name="Henrissat B."/>
            <person name="Mortensen U.H."/>
            <person name="Larsen T.O."/>
            <person name="Devries R.P."/>
            <person name="Grigoriev I.V."/>
            <person name="Machida M."/>
            <person name="Baker S.E."/>
            <person name="Andersen M.R."/>
        </authorList>
    </citation>
    <scope>NUCLEOTIDE SEQUENCE [LARGE SCALE GENOMIC DNA]</scope>
    <source>
        <strain evidence="2">CBS 121.62</strain>
    </source>
</reference>
<feature type="transmembrane region" description="Helical" evidence="1">
    <location>
        <begin position="20"/>
        <end position="45"/>
    </location>
</feature>
<proteinExistence type="predicted"/>
<protein>
    <submittedName>
        <fullName evidence="2">Uncharacterized protein</fullName>
    </submittedName>
</protein>
<evidence type="ECO:0000313" key="2">
    <source>
        <dbReference type="EMBL" id="KAB8244686.1"/>
    </source>
</evidence>
<keyword evidence="1" id="KW-0472">Membrane</keyword>
<feature type="transmembrane region" description="Helical" evidence="1">
    <location>
        <begin position="72"/>
        <end position="91"/>
    </location>
</feature>
<keyword evidence="1" id="KW-1133">Transmembrane helix</keyword>
<keyword evidence="1" id="KW-0812">Transmembrane</keyword>
<accession>A0A5N6GQQ3</accession>